<reference evidence="2" key="1">
    <citation type="submission" date="2011-11" db="EMBL/GenBank/DDBJ databases">
        <title>The Genome Sequence of Fusarium oxysporum PHW808.</title>
        <authorList>
            <consortium name="The Broad Institute Genome Sequencing Platform"/>
            <person name="Ma L.-J."/>
            <person name="Gale L.R."/>
            <person name="Schwartz D.C."/>
            <person name="Zhou S."/>
            <person name="Corby-Kistler H."/>
            <person name="Young S.K."/>
            <person name="Zeng Q."/>
            <person name="Gargeya S."/>
            <person name="Fitzgerald M."/>
            <person name="Haas B."/>
            <person name="Abouelleil A."/>
            <person name="Alvarado L."/>
            <person name="Arachchi H.M."/>
            <person name="Berlin A."/>
            <person name="Brown A."/>
            <person name="Chapman S.B."/>
            <person name="Chen Z."/>
            <person name="Dunbar C."/>
            <person name="Freedman E."/>
            <person name="Gearin G."/>
            <person name="Goldberg J."/>
            <person name="Griggs A."/>
            <person name="Gujja S."/>
            <person name="Heiman D."/>
            <person name="Howarth C."/>
            <person name="Larson L."/>
            <person name="Lui A."/>
            <person name="MacDonald P.J.P."/>
            <person name="Montmayeur A."/>
            <person name="Murphy C."/>
            <person name="Neiman D."/>
            <person name="Pearson M."/>
            <person name="Priest M."/>
            <person name="Roberts A."/>
            <person name="Saif S."/>
            <person name="Shea T."/>
            <person name="Shenoy N."/>
            <person name="Sisk P."/>
            <person name="Stolte C."/>
            <person name="Sykes S."/>
            <person name="Wortman J."/>
            <person name="Nusbaum C."/>
            <person name="Birren B."/>
        </authorList>
    </citation>
    <scope>NUCLEOTIDE SEQUENCE [LARGE SCALE GENOMIC DNA]</scope>
    <source>
        <strain evidence="2">54008</strain>
    </source>
</reference>
<dbReference type="EMBL" id="JH658799">
    <property type="protein sequence ID" value="EXL89354.1"/>
    <property type="molecule type" value="Genomic_DNA"/>
</dbReference>
<reference evidence="2" key="2">
    <citation type="submission" date="2012-05" db="EMBL/GenBank/DDBJ databases">
        <title>The Genome Annotation of Fusarium oxysporum PHW808.</title>
        <authorList>
            <consortium name="The Broad Institute Genomics Platform"/>
            <person name="Ma L.-J."/>
            <person name="Corby-Kistler H."/>
            <person name="Broz K."/>
            <person name="Gale L.R."/>
            <person name="Jonkers W."/>
            <person name="O'Donnell K."/>
            <person name="Ploetz R."/>
            <person name="Steinberg C."/>
            <person name="Schwartz D.C."/>
            <person name="VanEtten H."/>
            <person name="Zhou S."/>
            <person name="Young S.K."/>
            <person name="Zeng Q."/>
            <person name="Gargeya S."/>
            <person name="Fitzgerald M."/>
            <person name="Abouelleil A."/>
            <person name="Alvarado L."/>
            <person name="Chapman S.B."/>
            <person name="Gainer-Dewar J."/>
            <person name="Goldberg J."/>
            <person name="Griggs A."/>
            <person name="Gujja S."/>
            <person name="Hansen M."/>
            <person name="Howarth C."/>
            <person name="Imamovic A."/>
            <person name="Ireland A."/>
            <person name="Larimer J."/>
            <person name="McCowan C."/>
            <person name="Murphy C."/>
            <person name="Pearson M."/>
            <person name="Poon T.W."/>
            <person name="Priest M."/>
            <person name="Roberts A."/>
            <person name="Saif S."/>
            <person name="Shea T."/>
            <person name="Sykes S."/>
            <person name="Wortman J."/>
            <person name="Nusbaum C."/>
            <person name="Birren B."/>
        </authorList>
    </citation>
    <scope>NUCLEOTIDE SEQUENCE</scope>
    <source>
        <strain evidence="2">54008</strain>
    </source>
</reference>
<protein>
    <submittedName>
        <fullName evidence="2">Uncharacterized protein</fullName>
    </submittedName>
</protein>
<feature type="compositionally biased region" description="Polar residues" evidence="1">
    <location>
        <begin position="30"/>
        <end position="49"/>
    </location>
</feature>
<feature type="compositionally biased region" description="Pro residues" evidence="1">
    <location>
        <begin position="8"/>
        <end position="23"/>
    </location>
</feature>
<accession>X0JWX6</accession>
<dbReference type="OrthoDB" id="5100798at2759"/>
<dbReference type="HOGENOM" id="CLU_190117_0_0_1"/>
<name>X0JWX6_FUSOX</name>
<dbReference type="AlphaFoldDB" id="X0JWX6"/>
<gene>
    <name evidence="2" type="ORF">FOPG_00081</name>
</gene>
<organism evidence="2">
    <name type="scientific">Fusarium oxysporum f. sp. conglutinans race 2 54008</name>
    <dbReference type="NCBI Taxonomy" id="1089457"/>
    <lineage>
        <taxon>Eukaryota</taxon>
        <taxon>Fungi</taxon>
        <taxon>Dikarya</taxon>
        <taxon>Ascomycota</taxon>
        <taxon>Pezizomycotina</taxon>
        <taxon>Sordariomycetes</taxon>
        <taxon>Hypocreomycetidae</taxon>
        <taxon>Hypocreales</taxon>
        <taxon>Nectriaceae</taxon>
        <taxon>Fusarium</taxon>
        <taxon>Fusarium oxysporum species complex</taxon>
    </lineage>
</organism>
<proteinExistence type="predicted"/>
<sequence length="88" mass="9379">MPAQRPSQLPPCPGPPPNRPLPALPKRVNQHLSGVSASSPGSRNHQYMTPTGRLLAPALLVVGYTMAKDKVRPALATSRAAYAHANYD</sequence>
<evidence type="ECO:0000256" key="1">
    <source>
        <dbReference type="SAM" id="MobiDB-lite"/>
    </source>
</evidence>
<feature type="region of interest" description="Disordered" evidence="1">
    <location>
        <begin position="1"/>
        <end position="49"/>
    </location>
</feature>
<dbReference type="Proteomes" id="UP000030676">
    <property type="component" value="Unassembled WGS sequence"/>
</dbReference>
<evidence type="ECO:0000313" key="2">
    <source>
        <dbReference type="EMBL" id="EXL89354.1"/>
    </source>
</evidence>